<feature type="transmembrane region" description="Helical" evidence="2">
    <location>
        <begin position="307"/>
        <end position="329"/>
    </location>
</feature>
<keyword evidence="5" id="KW-1185">Reference proteome</keyword>
<sequence>MSAAAMLSCAVLAMLLGSVWCQQCTIDQHRAEDEKHTQCSYCTFNREGEAKPELLWATTNSAVLRARVCGCWCRNKTYWFYRNVTIEKGGVSRLNTNEILLKSCFNKDYCEIYGSTGSNVMVYVAFYNYNTSSTPLGNGTYVRFCPAGSPHLPGKVSCRKHGDRHQLRWTYNLETLECHSYTQFVVSTDHRTPQKWYWLGEVSPLAASGGEPFGGLVHRCPDNPEFLCANLSAQHLQVQMGVRRIDTDEYNAQSATDWITCEDRLLPSLVPTPAPAAGRTEQPLATATAATASGRPRRHHPCSGRDYTLFAALIALIVCILLLPVAFYAGHRSNNRKQLDVSWQQLREDRAELHVLHGSATTVCAREEPPQYEYDYARGSLPPQPPQRSPPPPPLPALPPPPLPALPPPPGPPPRAPACAEELNYLYAEPHK</sequence>
<keyword evidence="2" id="KW-0812">Transmembrane</keyword>
<dbReference type="AlphaFoldDB" id="A0AAN9ZFD4"/>
<name>A0AAN9ZFD4_9ORTH</name>
<proteinExistence type="predicted"/>
<dbReference type="EMBL" id="JAZDUA010000024">
    <property type="protein sequence ID" value="KAK7872487.1"/>
    <property type="molecule type" value="Genomic_DNA"/>
</dbReference>
<evidence type="ECO:0000256" key="2">
    <source>
        <dbReference type="SAM" id="Phobius"/>
    </source>
</evidence>
<gene>
    <name evidence="4" type="ORF">R5R35_014278</name>
</gene>
<comment type="caution">
    <text evidence="4">The sequence shown here is derived from an EMBL/GenBank/DDBJ whole genome shotgun (WGS) entry which is preliminary data.</text>
</comment>
<feature type="compositionally biased region" description="Pro residues" evidence="1">
    <location>
        <begin position="382"/>
        <end position="416"/>
    </location>
</feature>
<keyword evidence="2" id="KW-1133">Transmembrane helix</keyword>
<keyword evidence="3" id="KW-0732">Signal</keyword>
<evidence type="ECO:0000313" key="4">
    <source>
        <dbReference type="EMBL" id="KAK7872487.1"/>
    </source>
</evidence>
<feature type="chain" id="PRO_5042876963" evidence="3">
    <location>
        <begin position="22"/>
        <end position="432"/>
    </location>
</feature>
<evidence type="ECO:0000256" key="1">
    <source>
        <dbReference type="SAM" id="MobiDB-lite"/>
    </source>
</evidence>
<reference evidence="4 5" key="1">
    <citation type="submission" date="2024-03" db="EMBL/GenBank/DDBJ databases">
        <title>The genome assembly and annotation of the cricket Gryllus longicercus Weissman &amp; Gray.</title>
        <authorList>
            <person name="Szrajer S."/>
            <person name="Gray D."/>
            <person name="Ylla G."/>
        </authorList>
    </citation>
    <scope>NUCLEOTIDE SEQUENCE [LARGE SCALE GENOMIC DNA]</scope>
    <source>
        <strain evidence="4">DAG 2021-001</strain>
        <tissue evidence="4">Whole body minus gut</tissue>
    </source>
</reference>
<protein>
    <submittedName>
        <fullName evidence="4">Uncharacterized protein</fullName>
    </submittedName>
</protein>
<dbReference type="Proteomes" id="UP001378592">
    <property type="component" value="Unassembled WGS sequence"/>
</dbReference>
<accession>A0AAN9ZFD4</accession>
<evidence type="ECO:0000313" key="5">
    <source>
        <dbReference type="Proteomes" id="UP001378592"/>
    </source>
</evidence>
<feature type="region of interest" description="Disordered" evidence="1">
    <location>
        <begin position="374"/>
        <end position="418"/>
    </location>
</feature>
<organism evidence="4 5">
    <name type="scientific">Gryllus longicercus</name>
    <dbReference type="NCBI Taxonomy" id="2509291"/>
    <lineage>
        <taxon>Eukaryota</taxon>
        <taxon>Metazoa</taxon>
        <taxon>Ecdysozoa</taxon>
        <taxon>Arthropoda</taxon>
        <taxon>Hexapoda</taxon>
        <taxon>Insecta</taxon>
        <taxon>Pterygota</taxon>
        <taxon>Neoptera</taxon>
        <taxon>Polyneoptera</taxon>
        <taxon>Orthoptera</taxon>
        <taxon>Ensifera</taxon>
        <taxon>Gryllidea</taxon>
        <taxon>Grylloidea</taxon>
        <taxon>Gryllidae</taxon>
        <taxon>Gryllinae</taxon>
        <taxon>Gryllus</taxon>
    </lineage>
</organism>
<evidence type="ECO:0000256" key="3">
    <source>
        <dbReference type="SAM" id="SignalP"/>
    </source>
</evidence>
<keyword evidence="2" id="KW-0472">Membrane</keyword>
<feature type="signal peptide" evidence="3">
    <location>
        <begin position="1"/>
        <end position="21"/>
    </location>
</feature>